<evidence type="ECO:0000313" key="9">
    <source>
        <dbReference type="Proteomes" id="UP000008312"/>
    </source>
</evidence>
<evidence type="ECO:0000256" key="3">
    <source>
        <dbReference type="ARBA" id="ARBA00022692"/>
    </source>
</evidence>
<evidence type="ECO:0000256" key="1">
    <source>
        <dbReference type="ARBA" id="ARBA00004651"/>
    </source>
</evidence>
<feature type="transmembrane region" description="Helical" evidence="6">
    <location>
        <begin position="316"/>
        <end position="335"/>
    </location>
</feature>
<dbReference type="GO" id="GO:0005886">
    <property type="term" value="C:plasma membrane"/>
    <property type="evidence" value="ECO:0007669"/>
    <property type="project" value="UniProtKB-SubCell"/>
</dbReference>
<keyword evidence="5 6" id="KW-0472">Membrane</keyword>
<feature type="transmembrane region" description="Helical" evidence="6">
    <location>
        <begin position="456"/>
        <end position="473"/>
    </location>
</feature>
<feature type="transmembrane region" description="Helical" evidence="6">
    <location>
        <begin position="103"/>
        <end position="120"/>
    </location>
</feature>
<feature type="transmembrane region" description="Helical" evidence="6">
    <location>
        <begin position="584"/>
        <end position="601"/>
    </location>
</feature>
<keyword evidence="2" id="KW-1003">Cell membrane</keyword>
<feature type="transmembrane region" description="Helical" evidence="6">
    <location>
        <begin position="416"/>
        <end position="436"/>
    </location>
</feature>
<accession>D8MAK1</accession>
<feature type="transmembrane region" description="Helical" evidence="6">
    <location>
        <begin position="378"/>
        <end position="400"/>
    </location>
</feature>
<proteinExistence type="predicted"/>
<sequence length="714" mass="79040">MIPAEKRKIINKLKPVIKKEKNFKKEKKEKVEKKKKPEQPEDSLAKRVERLITLHKNTLEGDALKDKVVALICGRDPLEDEGKIRETFDKVITMCYLCLFDTFPRYTFFISAYIPIYMMWSLTAMEPIDGGILSLLPPLVALILAFITKEVITSILSGVFVGTIIYTIKKHLAWYNAISIVISLLVEKMSEEMEMIIFITLLGGLIIILKNSGGSRAYGKWAIQRVKSRKGTEFSAILMACLFFVDDYFNCLTTSTVLKPLAKANHISMEKLAFIIHAVANNICLLVPFSSWAAAIASNIKDAGLSGGISMFISTIPYNFYTVFVLFFIVLIVLCDIDFGAMKRYEELAKIQPSCPRGRPDDCMSPTESEKEGSVCDLLIPIVLLIGFTFLFILCTGGYLTDPSVSFITAFMNGDAVLSLSMSTLCTLACCAAMLIPRKQMTFNAFVESVKEGAQYMAPTIIILAVAWTMSGVTNELLGTGEYLGTLIIRFHIPVALIPTVFFLLVAVTAFALGNAWCCFGIFIPIASEICQTTSPESLAPTLAAVLGGSVFGDQASLLSETTILLVSTMECTIQSHFKTQLPYLLMVLVISTLTYVVCGFTKNNLLISWLAGLVILIITAVVWTLIYPHLKSSQRDMYFDNEDDMKKGLCSQKEEDEEFIKSFMYNDSLILSVCLKQKLLHDGILGEGSVAGFPGELKSRFGRGQALGKCTKI</sequence>
<reference evidence="8" key="1">
    <citation type="submission" date="2010-02" db="EMBL/GenBank/DDBJ databases">
        <title>Sequencing and annotation of the Blastocystis hominis genome.</title>
        <authorList>
            <person name="Wincker P."/>
        </authorList>
    </citation>
    <scope>NUCLEOTIDE SEQUENCE</scope>
    <source>
        <strain evidence="8">Singapore isolate B</strain>
    </source>
</reference>
<dbReference type="AlphaFoldDB" id="D8MAK1"/>
<dbReference type="Proteomes" id="UP000008312">
    <property type="component" value="Unassembled WGS sequence"/>
</dbReference>
<dbReference type="OrthoDB" id="195435at2759"/>
<feature type="domain" description="Na+/H+ antiporter NhaC-like C-terminal" evidence="7">
    <location>
        <begin position="285"/>
        <end position="601"/>
    </location>
</feature>
<keyword evidence="3 6" id="KW-0812">Transmembrane</keyword>
<comment type="subcellular location">
    <subcellularLocation>
        <location evidence="1">Cell membrane</location>
        <topology evidence="1">Multi-pass membrane protein</topology>
    </subcellularLocation>
</comment>
<evidence type="ECO:0000256" key="4">
    <source>
        <dbReference type="ARBA" id="ARBA00022989"/>
    </source>
</evidence>
<dbReference type="InParanoid" id="D8MAK1"/>
<keyword evidence="9" id="KW-1185">Reference proteome</keyword>
<gene>
    <name evidence="8" type="ORF">GSBLH_T00004726001</name>
</gene>
<dbReference type="Pfam" id="PF03553">
    <property type="entry name" value="Na_H_antiporter"/>
    <property type="match status" value="1"/>
</dbReference>
<dbReference type="GeneID" id="24921732"/>
<feature type="transmembrane region" description="Helical" evidence="6">
    <location>
        <begin position="195"/>
        <end position="213"/>
    </location>
</feature>
<dbReference type="OMA" id="YTHRHYG"/>
<evidence type="ECO:0000259" key="7">
    <source>
        <dbReference type="Pfam" id="PF03553"/>
    </source>
</evidence>
<dbReference type="InterPro" id="IPR018461">
    <property type="entry name" value="Na/H_Antiport_NhaC-like_C"/>
</dbReference>
<dbReference type="PANTHER" id="PTHR43478">
    <property type="entry name" value="NA+/H+ ANTIPORTER-RELATED"/>
    <property type="match status" value="1"/>
</dbReference>
<feature type="transmembrane region" description="Helical" evidence="6">
    <location>
        <begin position="172"/>
        <end position="189"/>
    </location>
</feature>
<evidence type="ECO:0000256" key="6">
    <source>
        <dbReference type="SAM" id="Phobius"/>
    </source>
</evidence>
<feature type="transmembrane region" description="Helical" evidence="6">
    <location>
        <begin position="493"/>
        <end position="513"/>
    </location>
</feature>
<dbReference type="RefSeq" id="XP_012899138.1">
    <property type="nucleotide sequence ID" value="XM_013043684.1"/>
</dbReference>
<dbReference type="EMBL" id="FN668690">
    <property type="protein sequence ID" value="CBK25090.2"/>
    <property type="molecule type" value="Genomic_DNA"/>
</dbReference>
<name>D8MAK1_BLAHO</name>
<feature type="transmembrane region" description="Helical" evidence="6">
    <location>
        <begin position="140"/>
        <end position="165"/>
    </location>
</feature>
<keyword evidence="4 6" id="KW-1133">Transmembrane helix</keyword>
<dbReference type="PANTHER" id="PTHR43478:SF1">
    <property type="entry name" value="NA+_H+ ANTIPORTER NHAC-LIKE C-TERMINAL DOMAIN-CONTAINING PROTEIN"/>
    <property type="match status" value="1"/>
</dbReference>
<protein>
    <recommendedName>
        <fullName evidence="7">Na+/H+ antiporter NhaC-like C-terminal domain-containing protein</fullName>
    </recommendedName>
</protein>
<evidence type="ECO:0000256" key="5">
    <source>
        <dbReference type="ARBA" id="ARBA00023136"/>
    </source>
</evidence>
<feature type="transmembrane region" description="Helical" evidence="6">
    <location>
        <begin position="607"/>
        <end position="628"/>
    </location>
</feature>
<evidence type="ECO:0000313" key="8">
    <source>
        <dbReference type="EMBL" id="CBK25090.2"/>
    </source>
</evidence>
<feature type="transmembrane region" description="Helical" evidence="6">
    <location>
        <begin position="272"/>
        <end position="296"/>
    </location>
</feature>
<organism evidence="8">
    <name type="scientific">Blastocystis hominis</name>
    <dbReference type="NCBI Taxonomy" id="12968"/>
    <lineage>
        <taxon>Eukaryota</taxon>
        <taxon>Sar</taxon>
        <taxon>Stramenopiles</taxon>
        <taxon>Bigyra</taxon>
        <taxon>Opalozoa</taxon>
        <taxon>Opalinata</taxon>
        <taxon>Blastocystidae</taxon>
        <taxon>Blastocystis</taxon>
    </lineage>
</organism>
<evidence type="ECO:0000256" key="2">
    <source>
        <dbReference type="ARBA" id="ARBA00022475"/>
    </source>
</evidence>